<evidence type="ECO:0000256" key="13">
    <source>
        <dbReference type="ARBA" id="ARBA00023264"/>
    </source>
</evidence>
<dbReference type="InterPro" id="IPR004277">
    <property type="entry name" value="PSS"/>
</dbReference>
<comment type="catalytic activity">
    <reaction evidence="18">
        <text>1-octadecanoyl-2-(5Z,8Z,11Z,14Z)-eicosatetraenoyl-sn-glycero-3-phosphoethanolamine + L-serine = 1-octadecanoyl-2-(5Z,8Z,11Z,14Z)-eicosatetraenoyl-sn-glycero-3-phosphoserine + ethanolamine</text>
        <dbReference type="Rhea" id="RHEA:41500"/>
        <dbReference type="ChEBI" id="CHEBI:33384"/>
        <dbReference type="ChEBI" id="CHEBI:57603"/>
        <dbReference type="ChEBI" id="CHEBI:78268"/>
        <dbReference type="ChEBI" id="CHEBI:78269"/>
    </reaction>
    <physiologicalReaction direction="left-to-right" evidence="18">
        <dbReference type="Rhea" id="RHEA:41501"/>
    </physiologicalReaction>
</comment>
<protein>
    <recommendedName>
        <fullName evidence="23">Phosphatidylserine synthase</fullName>
        <ecNumber evidence="23">2.7.8.29</ecNumber>
    </recommendedName>
    <alternativeName>
        <fullName evidence="23">Serine-exchange enzyme</fullName>
    </alternativeName>
</protein>
<evidence type="ECO:0000256" key="4">
    <source>
        <dbReference type="ARBA" id="ARBA00008671"/>
    </source>
</evidence>
<keyword evidence="9 23" id="KW-1133">Transmembrane helix</keyword>
<dbReference type="EC" id="2.7.8.29" evidence="23"/>
<evidence type="ECO:0000256" key="12">
    <source>
        <dbReference type="ARBA" id="ARBA00023209"/>
    </source>
</evidence>
<dbReference type="FunCoup" id="E4WRR9">
    <property type="interactions" value="23"/>
</dbReference>
<comment type="pathway">
    <text evidence="3">Lipid metabolism.</text>
</comment>
<dbReference type="AlphaFoldDB" id="E4WRR9"/>
<feature type="transmembrane region" description="Helical" evidence="23">
    <location>
        <begin position="297"/>
        <end position="317"/>
    </location>
</feature>
<dbReference type="InParanoid" id="E4WRR9"/>
<feature type="transmembrane region" description="Helical" evidence="23">
    <location>
        <begin position="41"/>
        <end position="63"/>
    </location>
</feature>
<comment type="catalytic activity">
    <reaction evidence="14">
        <text>a 1,2-diacyl-sn-glycero-3-phosphoethanolamine + L-serine = a 1,2-diacyl-sn-glycero-3-phospho-L-serine + ethanolamine</text>
        <dbReference type="Rhea" id="RHEA:27606"/>
        <dbReference type="ChEBI" id="CHEBI:33384"/>
        <dbReference type="ChEBI" id="CHEBI:57262"/>
        <dbReference type="ChEBI" id="CHEBI:57603"/>
        <dbReference type="ChEBI" id="CHEBI:64612"/>
        <dbReference type="EC" id="2.7.8.29"/>
    </reaction>
    <physiologicalReaction direction="left-to-right" evidence="14">
        <dbReference type="Rhea" id="RHEA:27607"/>
    </physiologicalReaction>
</comment>
<feature type="transmembrane region" description="Helical" evidence="23">
    <location>
        <begin position="105"/>
        <end position="126"/>
    </location>
</feature>
<evidence type="ECO:0000256" key="1">
    <source>
        <dbReference type="ARBA" id="ARBA00004477"/>
    </source>
</evidence>
<keyword evidence="11 23" id="KW-0472">Membrane</keyword>
<evidence type="ECO:0000256" key="7">
    <source>
        <dbReference type="ARBA" id="ARBA00022692"/>
    </source>
</evidence>
<comment type="subcellular location">
    <subcellularLocation>
        <location evidence="1 23">Endoplasmic reticulum membrane</location>
        <topology evidence="1 23">Multi-pass membrane protein</topology>
    </subcellularLocation>
</comment>
<dbReference type="GO" id="GO:0106245">
    <property type="term" value="F:L-serine-phosphatidylethanolamine phosphatidyltransferase activity"/>
    <property type="evidence" value="ECO:0007669"/>
    <property type="project" value="UniProtKB-UniRule"/>
</dbReference>
<comment type="catalytic activity">
    <reaction evidence="22">
        <text>1-(1Z-octadecenyl)-2-(5Z,8Z,11Z,14Z- eicosatetraenoyl)-sn-glycero-3-phosphoethanolamine + L-serine = 1-(1Z-octadecenyl)-2-(5Z,8Z,11Z,14Z-eicosatetraenoyl)-sn-glycero-3-phospho-L-serine + ethanolamine</text>
        <dbReference type="Rhea" id="RHEA:41604"/>
        <dbReference type="ChEBI" id="CHEBI:33384"/>
        <dbReference type="ChEBI" id="CHEBI:57603"/>
        <dbReference type="ChEBI" id="CHEBI:78342"/>
        <dbReference type="ChEBI" id="CHEBI:78343"/>
    </reaction>
    <physiologicalReaction direction="left-to-right" evidence="22">
        <dbReference type="Rhea" id="RHEA:41605"/>
    </physiologicalReaction>
</comment>
<evidence type="ECO:0000313" key="25">
    <source>
        <dbReference type="Proteomes" id="UP000001307"/>
    </source>
</evidence>
<keyword evidence="5 23" id="KW-0444">Lipid biosynthesis</keyword>
<evidence type="ECO:0000256" key="5">
    <source>
        <dbReference type="ARBA" id="ARBA00022516"/>
    </source>
</evidence>
<comment type="pathway">
    <text evidence="2 23">Phospholipid metabolism; phosphatidylserine biosynthesis.</text>
</comment>
<dbReference type="EMBL" id="FN653015">
    <property type="protein sequence ID" value="CBY20451.1"/>
    <property type="molecule type" value="Genomic_DNA"/>
</dbReference>
<dbReference type="UniPathway" id="UPA00948"/>
<comment type="catalytic activity">
    <reaction evidence="20">
        <text>1-(1Z-octadecenyl)-2-(4Z,7Z,10Z,13Z,16Z,19Z-docosahexaenoyl)-sn-glycero-3-phosphoethanolamine + L-serine = 1-(1Z-octadecenyl)-2-(4Z,7Z,10Z,13Z,16Z,19Z-docosahexaenoyl)-sn-glycero-3-phospho-L-serine + ethanolamine</text>
        <dbReference type="Rhea" id="RHEA:41496"/>
        <dbReference type="ChEBI" id="CHEBI:33384"/>
        <dbReference type="ChEBI" id="CHEBI:57603"/>
        <dbReference type="ChEBI" id="CHEBI:78263"/>
        <dbReference type="ChEBI" id="CHEBI:78264"/>
    </reaction>
    <physiologicalReaction direction="left-to-right" evidence="20">
        <dbReference type="Rhea" id="RHEA:41497"/>
    </physiologicalReaction>
</comment>
<evidence type="ECO:0000256" key="6">
    <source>
        <dbReference type="ARBA" id="ARBA00022679"/>
    </source>
</evidence>
<accession>E4WRR9</accession>
<evidence type="ECO:0000256" key="23">
    <source>
        <dbReference type="RuleBase" id="RU368094"/>
    </source>
</evidence>
<evidence type="ECO:0000256" key="11">
    <source>
        <dbReference type="ARBA" id="ARBA00023136"/>
    </source>
</evidence>
<keyword evidence="13 23" id="KW-1208">Phospholipid metabolism</keyword>
<dbReference type="OrthoDB" id="10265393at2759"/>
<feature type="transmembrane region" description="Helical" evidence="23">
    <location>
        <begin position="75"/>
        <end position="93"/>
    </location>
</feature>
<dbReference type="Proteomes" id="UP000001307">
    <property type="component" value="Unassembled WGS sequence"/>
</dbReference>
<dbReference type="PANTHER" id="PTHR15362:SF7">
    <property type="entry name" value="PHOSPHATIDYLSERINE SYNTHASE 2"/>
    <property type="match status" value="1"/>
</dbReference>
<comment type="caution">
    <text evidence="23">Lacks conserved residue(s) required for the propagation of feature annotation.</text>
</comment>
<evidence type="ECO:0000256" key="15">
    <source>
        <dbReference type="ARBA" id="ARBA00035767"/>
    </source>
</evidence>
<name>E4WRR9_OIKDI</name>
<comment type="catalytic activity">
    <reaction evidence="16">
        <text>1-hexadecanoyl-2-(4Z,7Z,10Z,13Z,16Z,19Z-docosahexaenoyl)-sn-glycero-3-phosphoethanolamine + L-serine = 1-hexadecanoyl-2-(4Z,7Z,10Z,13Z,16Z,19Z-docosahexaenoyl)-sn-glycero-3-phosphoserine + ethanolamine</text>
        <dbReference type="Rhea" id="RHEA:41488"/>
        <dbReference type="ChEBI" id="CHEBI:33384"/>
        <dbReference type="ChEBI" id="CHEBI:57603"/>
        <dbReference type="ChEBI" id="CHEBI:78261"/>
        <dbReference type="ChEBI" id="CHEBI:78262"/>
    </reaction>
    <physiologicalReaction direction="left-to-right" evidence="16">
        <dbReference type="Rhea" id="RHEA:41489"/>
    </physiologicalReaction>
</comment>
<evidence type="ECO:0000256" key="14">
    <source>
        <dbReference type="ARBA" id="ARBA00023686"/>
    </source>
</evidence>
<keyword evidence="6 23" id="KW-0808">Transferase</keyword>
<evidence type="ECO:0000256" key="22">
    <source>
        <dbReference type="ARBA" id="ARBA00036733"/>
    </source>
</evidence>
<evidence type="ECO:0000256" key="20">
    <source>
        <dbReference type="ARBA" id="ARBA00036623"/>
    </source>
</evidence>
<evidence type="ECO:0000256" key="3">
    <source>
        <dbReference type="ARBA" id="ARBA00005189"/>
    </source>
</evidence>
<keyword evidence="12 23" id="KW-0594">Phospholipid biosynthesis</keyword>
<keyword evidence="10 23" id="KW-0443">Lipid metabolism</keyword>
<comment type="catalytic activity">
    <reaction evidence="15">
        <text>1-hexadecanoyl-2-(9Z-octadecenoyl)-sn-glycero-3-phosphoethanolamine + L-serine = 1-hexadecanoyl-2-(9Z-octadecenoyl)-sn-glycero-3-phospho-L-serine + ethanolamine</text>
        <dbReference type="Rhea" id="RHEA:41484"/>
        <dbReference type="ChEBI" id="CHEBI:33384"/>
        <dbReference type="ChEBI" id="CHEBI:57603"/>
        <dbReference type="ChEBI" id="CHEBI:73007"/>
        <dbReference type="ChEBI" id="CHEBI:75029"/>
    </reaction>
    <physiologicalReaction direction="left-to-right" evidence="15">
        <dbReference type="Rhea" id="RHEA:41485"/>
    </physiologicalReaction>
</comment>
<feature type="transmembrane region" description="Helical" evidence="23">
    <location>
        <begin position="361"/>
        <end position="382"/>
    </location>
</feature>
<feature type="transmembrane region" description="Helical" evidence="23">
    <location>
        <begin position="394"/>
        <end position="413"/>
    </location>
</feature>
<evidence type="ECO:0000256" key="9">
    <source>
        <dbReference type="ARBA" id="ARBA00022989"/>
    </source>
</evidence>
<comment type="similarity">
    <text evidence="4 23">Belongs to the phosphatidyl serine synthase family.</text>
</comment>
<evidence type="ECO:0000256" key="10">
    <source>
        <dbReference type="ARBA" id="ARBA00023098"/>
    </source>
</evidence>
<reference evidence="24" key="1">
    <citation type="journal article" date="2010" name="Science">
        <title>Plasticity of animal genome architecture unmasked by rapid evolution of a pelagic tunicate.</title>
        <authorList>
            <person name="Denoeud F."/>
            <person name="Henriet S."/>
            <person name="Mungpakdee S."/>
            <person name="Aury J.M."/>
            <person name="Da Silva C."/>
            <person name="Brinkmann H."/>
            <person name="Mikhaleva J."/>
            <person name="Olsen L.C."/>
            <person name="Jubin C."/>
            <person name="Canestro C."/>
            <person name="Bouquet J.M."/>
            <person name="Danks G."/>
            <person name="Poulain J."/>
            <person name="Campsteijn C."/>
            <person name="Adamski M."/>
            <person name="Cross I."/>
            <person name="Yadetie F."/>
            <person name="Muffato M."/>
            <person name="Louis A."/>
            <person name="Butcher S."/>
            <person name="Tsagkogeorga G."/>
            <person name="Konrad A."/>
            <person name="Singh S."/>
            <person name="Jensen M.F."/>
            <person name="Cong E.H."/>
            <person name="Eikeseth-Otteraa H."/>
            <person name="Noel B."/>
            <person name="Anthouard V."/>
            <person name="Porcel B.M."/>
            <person name="Kachouri-Lafond R."/>
            <person name="Nishino A."/>
            <person name="Ugolini M."/>
            <person name="Chourrout P."/>
            <person name="Nishida H."/>
            <person name="Aasland R."/>
            <person name="Huzurbazar S."/>
            <person name="Westhof E."/>
            <person name="Delsuc F."/>
            <person name="Lehrach H."/>
            <person name="Reinhardt R."/>
            <person name="Weissenbach J."/>
            <person name="Roy S.W."/>
            <person name="Artiguenave F."/>
            <person name="Postlethwait J.H."/>
            <person name="Manak J.R."/>
            <person name="Thompson E.M."/>
            <person name="Jaillon O."/>
            <person name="Du Pasquier L."/>
            <person name="Boudinot P."/>
            <person name="Liberles D.A."/>
            <person name="Volff J.N."/>
            <person name="Philippe H."/>
            <person name="Lenhard B."/>
            <person name="Roest Crollius H."/>
            <person name="Wincker P."/>
            <person name="Chourrout D."/>
        </authorList>
    </citation>
    <scope>NUCLEOTIDE SEQUENCE [LARGE SCALE GENOMIC DNA]</scope>
</reference>
<keyword evidence="8 23" id="KW-0256">Endoplasmic reticulum</keyword>
<evidence type="ECO:0000256" key="2">
    <source>
        <dbReference type="ARBA" id="ARBA00004916"/>
    </source>
</evidence>
<dbReference type="Pfam" id="PF03034">
    <property type="entry name" value="PSS"/>
    <property type="match status" value="1"/>
</dbReference>
<dbReference type="GO" id="GO:0006659">
    <property type="term" value="P:phosphatidylserine biosynthetic process"/>
    <property type="evidence" value="ECO:0007669"/>
    <property type="project" value="UniProtKB-UniRule"/>
</dbReference>
<gene>
    <name evidence="24" type="ORF">GSOID_T00000447001</name>
</gene>
<keyword evidence="7 23" id="KW-0812">Transmembrane</keyword>
<dbReference type="GO" id="GO:0005789">
    <property type="term" value="C:endoplasmic reticulum membrane"/>
    <property type="evidence" value="ECO:0007669"/>
    <property type="project" value="UniProtKB-SubCell"/>
</dbReference>
<evidence type="ECO:0000256" key="21">
    <source>
        <dbReference type="ARBA" id="ARBA00036644"/>
    </source>
</evidence>
<comment type="catalytic activity">
    <reaction evidence="17">
        <text>1-(1Z-octadecenyl)-2-(9Z-octadecenoyl)-sn-glycero-3-phosphoethanolamine + L-serine = 1-(1Z-octadecenyl)-2-(9Z-octadecenoyl)-sn-glycero-3-phospho-L-serine + ethanolamine</text>
        <dbReference type="Rhea" id="RHEA:41600"/>
        <dbReference type="ChEBI" id="CHEBI:33384"/>
        <dbReference type="ChEBI" id="CHEBI:57603"/>
        <dbReference type="ChEBI" id="CHEBI:78340"/>
        <dbReference type="ChEBI" id="CHEBI:78341"/>
    </reaction>
    <physiologicalReaction direction="left-to-right" evidence="17">
        <dbReference type="Rhea" id="RHEA:41601"/>
    </physiologicalReaction>
</comment>
<comment type="catalytic activity">
    <reaction evidence="21">
        <text>1-octadecanoyl-2-(9Z-octadecenoyl)-sn-glycero-3-phosphoethanolamine + L-serine = 1-octadecanoyl-2-(9Z-octadecenoyl)-sn-glycero-3-phospho-L-serine + ethanolamine</text>
        <dbReference type="Rhea" id="RHEA:40795"/>
        <dbReference type="ChEBI" id="CHEBI:33384"/>
        <dbReference type="ChEBI" id="CHEBI:57603"/>
        <dbReference type="ChEBI" id="CHEBI:75038"/>
        <dbReference type="ChEBI" id="CHEBI:78260"/>
    </reaction>
    <physiologicalReaction direction="left-to-right" evidence="21">
        <dbReference type="Rhea" id="RHEA:40796"/>
    </physiologicalReaction>
</comment>
<evidence type="ECO:0000256" key="8">
    <source>
        <dbReference type="ARBA" id="ARBA00022824"/>
    </source>
</evidence>
<comment type="catalytic activity">
    <reaction evidence="19">
        <text>1-octadecanoyl-2-(4Z,7Z,10Z,13Z,16Z,19Z-docosahexaenoyl)-sn-glycero-3-phosphoethanolamine + L-serine = 1-octadecanoyl-2-(4Z,7Z,10Z,13Z,16Z,19Z-docosahexaenoyl)-sn-glycero-3-phosphoserine + ethanolamine</text>
        <dbReference type="Rhea" id="RHEA:41492"/>
        <dbReference type="ChEBI" id="CHEBI:33384"/>
        <dbReference type="ChEBI" id="CHEBI:57603"/>
        <dbReference type="ChEBI" id="CHEBI:78265"/>
        <dbReference type="ChEBI" id="CHEBI:78266"/>
    </reaction>
    <physiologicalReaction direction="left-to-right" evidence="19">
        <dbReference type="Rhea" id="RHEA:41493"/>
    </physiologicalReaction>
</comment>
<proteinExistence type="inferred from homology"/>
<comment type="function">
    <text evidence="23">Catalyzes a base-exchange reaction in which the polar head group of phosphatidylethanolamine (PE) is replaced by L-serine.</text>
</comment>
<evidence type="ECO:0000313" key="24">
    <source>
        <dbReference type="EMBL" id="CBY20451.1"/>
    </source>
</evidence>
<evidence type="ECO:0000256" key="19">
    <source>
        <dbReference type="ARBA" id="ARBA00036428"/>
    </source>
</evidence>
<organism evidence="24">
    <name type="scientific">Oikopleura dioica</name>
    <name type="common">Tunicate</name>
    <dbReference type="NCBI Taxonomy" id="34765"/>
    <lineage>
        <taxon>Eukaryota</taxon>
        <taxon>Metazoa</taxon>
        <taxon>Chordata</taxon>
        <taxon>Tunicata</taxon>
        <taxon>Appendicularia</taxon>
        <taxon>Copelata</taxon>
        <taxon>Oikopleuridae</taxon>
        <taxon>Oikopleura</taxon>
    </lineage>
</organism>
<dbReference type="PANTHER" id="PTHR15362">
    <property type="entry name" value="PHOSPHATIDYLINOSITOL SYNTHASE"/>
    <property type="match status" value="1"/>
</dbReference>
<evidence type="ECO:0000256" key="16">
    <source>
        <dbReference type="ARBA" id="ARBA00035833"/>
    </source>
</evidence>
<sequence length="444" mass="52146">MELRLKRGISGSGPPTRFYNMSWKRRHSCEDSVRDDETFSFIFRPHTFSSLLILLGFLSYVAFSNEEIDDFNTNVKRGLYAVAVVFVAFGVTYARDGPFYRPHPIIWRFLFSCCVLYELVLIFFLFQTPKMFRQAVQFLDPKLNRTITETAYGDTCNIYDPENYPDDPWKNVKGKMDGFVVAHAVGWFCKTLIIRDFWMTNVLSVTFEFLEYSLEHQLPNFSECWWDHWILDVLICNFGGIWLGNKALKVLENKEYNWIGIRNQMGYKNKMRRVIAQFSPYSWVSFAWKPNTSIRRWVSVNLIIIFVLICELNTFYLKFVMWAPPEHPMVLGRMWFVAAAGAVAIREAYDFLMGVTADIGQSAWIAVAVIITEFLICIKFGWETVTMPFPLHIKWFWFFLSIGYIMWSFWDLWKVDIVTEPPEENQNITERAVSPRNAAKSKNE</sequence>
<evidence type="ECO:0000256" key="17">
    <source>
        <dbReference type="ARBA" id="ARBA00035875"/>
    </source>
</evidence>
<evidence type="ECO:0000256" key="18">
    <source>
        <dbReference type="ARBA" id="ARBA00035955"/>
    </source>
</evidence>
<keyword evidence="25" id="KW-1185">Reference proteome</keyword>